<feature type="domain" description="DDE-1" evidence="1">
    <location>
        <begin position="22"/>
        <end position="134"/>
    </location>
</feature>
<comment type="caution">
    <text evidence="2">The sequence shown here is derived from an EMBL/GenBank/DDBJ whole genome shotgun (WGS) entry which is preliminary data.</text>
</comment>
<reference evidence="2" key="1">
    <citation type="journal article" date="2020" name="Fungal Divers.">
        <title>Resolving the Mortierellaceae phylogeny through synthesis of multi-gene phylogenetics and phylogenomics.</title>
        <authorList>
            <person name="Vandepol N."/>
            <person name="Liber J."/>
            <person name="Desiro A."/>
            <person name="Na H."/>
            <person name="Kennedy M."/>
            <person name="Barry K."/>
            <person name="Grigoriev I.V."/>
            <person name="Miller A.N."/>
            <person name="O'Donnell K."/>
            <person name="Stajich J.E."/>
            <person name="Bonito G."/>
        </authorList>
    </citation>
    <scope>NUCLEOTIDE SEQUENCE</scope>
    <source>
        <strain evidence="2">MES-2147</strain>
    </source>
</reference>
<feature type="non-terminal residue" evidence="2">
    <location>
        <position position="1"/>
    </location>
</feature>
<sequence>EKHSQSTLEIEDYEGMLVDDFTTSTIERWLIGFDSVQEYRHIILLMDQVTWNILRPFWLRPKNITIVKVPLALDPSMPMTVGVLKEFKYNYYSLLLGDYRKREAQEQEPSLEDRLRLIPKAWCEVQAHTIQRCFKSFLESIRKRPQRLCEFIPFGRLDYIAEKLSPLSTFCFDELKDNDGHESRLSQAVKDAYPGAQNTVLQYYLNQDNDTGPSGLLRAKIREMQHHQDFMDCFGSLVFNQVRIHQQKPQERPEIIAY</sequence>
<evidence type="ECO:0000259" key="1">
    <source>
        <dbReference type="Pfam" id="PF03184"/>
    </source>
</evidence>
<accession>A0A9P6IH57</accession>
<dbReference type="InterPro" id="IPR004875">
    <property type="entry name" value="DDE_SF_endonuclease_dom"/>
</dbReference>
<protein>
    <recommendedName>
        <fullName evidence="1">DDE-1 domain-containing protein</fullName>
    </recommendedName>
</protein>
<gene>
    <name evidence="2" type="ORF">BGZ65_011457</name>
</gene>
<keyword evidence="3" id="KW-1185">Reference proteome</keyword>
<evidence type="ECO:0000313" key="2">
    <source>
        <dbReference type="EMBL" id="KAF9920204.1"/>
    </source>
</evidence>
<feature type="non-terminal residue" evidence="2">
    <location>
        <position position="258"/>
    </location>
</feature>
<dbReference type="AlphaFoldDB" id="A0A9P6IH57"/>
<evidence type="ECO:0000313" key="3">
    <source>
        <dbReference type="Proteomes" id="UP000749646"/>
    </source>
</evidence>
<organism evidence="2 3">
    <name type="scientific">Modicella reniformis</name>
    <dbReference type="NCBI Taxonomy" id="1440133"/>
    <lineage>
        <taxon>Eukaryota</taxon>
        <taxon>Fungi</taxon>
        <taxon>Fungi incertae sedis</taxon>
        <taxon>Mucoromycota</taxon>
        <taxon>Mortierellomycotina</taxon>
        <taxon>Mortierellomycetes</taxon>
        <taxon>Mortierellales</taxon>
        <taxon>Mortierellaceae</taxon>
        <taxon>Modicella</taxon>
    </lineage>
</organism>
<name>A0A9P6IH57_9FUNG</name>
<dbReference type="OrthoDB" id="2443471at2759"/>
<dbReference type="EMBL" id="JAAAHW010011316">
    <property type="protein sequence ID" value="KAF9920204.1"/>
    <property type="molecule type" value="Genomic_DNA"/>
</dbReference>
<proteinExistence type="predicted"/>
<dbReference type="Pfam" id="PF03184">
    <property type="entry name" value="DDE_1"/>
    <property type="match status" value="1"/>
</dbReference>
<dbReference type="GO" id="GO:0003676">
    <property type="term" value="F:nucleic acid binding"/>
    <property type="evidence" value="ECO:0007669"/>
    <property type="project" value="InterPro"/>
</dbReference>
<dbReference type="Proteomes" id="UP000749646">
    <property type="component" value="Unassembled WGS sequence"/>
</dbReference>